<keyword evidence="1" id="KW-0175">Coiled coil</keyword>
<accession>A0A1X6NUA3</accession>
<proteinExistence type="predicted"/>
<dbReference type="OrthoDB" id="10043687at2759"/>
<organism evidence="2 3">
    <name type="scientific">Porphyra umbilicalis</name>
    <name type="common">Purple laver</name>
    <name type="synonym">Red alga</name>
    <dbReference type="NCBI Taxonomy" id="2786"/>
    <lineage>
        <taxon>Eukaryota</taxon>
        <taxon>Rhodophyta</taxon>
        <taxon>Bangiophyceae</taxon>
        <taxon>Bangiales</taxon>
        <taxon>Bangiaceae</taxon>
        <taxon>Porphyra</taxon>
    </lineage>
</organism>
<dbReference type="EMBL" id="KV919086">
    <property type="protein sequence ID" value="OSX72070.1"/>
    <property type="molecule type" value="Genomic_DNA"/>
</dbReference>
<dbReference type="AlphaFoldDB" id="A0A1X6NUA3"/>
<gene>
    <name evidence="2" type="ORF">BU14_0471s0009</name>
</gene>
<sequence length="404" mass="44102">MTPPRARKPASDALALLKAALQDLPSVCASVAAVAAEADVSEKTLLKAWQRAGGGAGPRHGNHLQTSDQDDALLTVLQAFSINNLAPSCMQIAEVVHKRWVVAESLRWRARSQVIQDFHGFCEQLSRYLYKHSFRPDAVFYDHETRVVLWGGRLTTQRVEARSKDSPNATFIRNSTLASLLTFIAANGTVYFNVYVLKGMFNEGELADVLLMGVFLFFVAANSSHISQPRNEVPFASYEKWAVGRREQAKFHSMVTGTLARDLLLGAALTNERRAFTPANIRGSFRPKATVMHSHRGVLHGVATAAASEVIRMSTERTAAAAARLSKGKATVRRNVFQPAVDLLVHHAANVAAEAARLADRATKEAKKKAERVKKSAEVVCKAATKENNTYPACVKTTQRTGAG</sequence>
<dbReference type="Proteomes" id="UP000218209">
    <property type="component" value="Unassembled WGS sequence"/>
</dbReference>
<feature type="coiled-coil region" evidence="1">
    <location>
        <begin position="352"/>
        <end position="387"/>
    </location>
</feature>
<reference evidence="2 3" key="1">
    <citation type="submission" date="2017-03" db="EMBL/GenBank/DDBJ databases">
        <title>WGS assembly of Porphyra umbilicalis.</title>
        <authorList>
            <person name="Brawley S.H."/>
            <person name="Blouin N.A."/>
            <person name="Ficko-Blean E."/>
            <person name="Wheeler G.L."/>
            <person name="Lohr M."/>
            <person name="Goodson H.V."/>
            <person name="Jenkins J.W."/>
            <person name="Blaby-Haas C.E."/>
            <person name="Helliwell K.E."/>
            <person name="Chan C."/>
            <person name="Marriage T."/>
            <person name="Bhattacharya D."/>
            <person name="Klein A.S."/>
            <person name="Badis Y."/>
            <person name="Brodie J."/>
            <person name="Cao Y."/>
            <person name="Collen J."/>
            <person name="Dittami S.M."/>
            <person name="Gachon C.M."/>
            <person name="Green B.R."/>
            <person name="Karpowicz S."/>
            <person name="Kim J.W."/>
            <person name="Kudahl U."/>
            <person name="Lin S."/>
            <person name="Michel G."/>
            <person name="Mittag M."/>
            <person name="Olson B.J."/>
            <person name="Pangilinan J."/>
            <person name="Peng Y."/>
            <person name="Qiu H."/>
            <person name="Shu S."/>
            <person name="Singer J.T."/>
            <person name="Smith A.G."/>
            <person name="Sprecher B.N."/>
            <person name="Wagner V."/>
            <person name="Wang W."/>
            <person name="Wang Z.-Y."/>
            <person name="Yan J."/>
            <person name="Yarish C."/>
            <person name="Zoeuner-Riek S."/>
            <person name="Zhuang Y."/>
            <person name="Zou Y."/>
            <person name="Lindquist E.A."/>
            <person name="Grimwood J."/>
            <person name="Barry K."/>
            <person name="Rokhsar D.S."/>
            <person name="Schmutz J."/>
            <person name="Stiller J.W."/>
            <person name="Grossman A.R."/>
            <person name="Prochnik S.E."/>
        </authorList>
    </citation>
    <scope>NUCLEOTIDE SEQUENCE [LARGE SCALE GENOMIC DNA]</scope>
    <source>
        <strain evidence="2">4086291</strain>
    </source>
</reference>
<evidence type="ECO:0000313" key="3">
    <source>
        <dbReference type="Proteomes" id="UP000218209"/>
    </source>
</evidence>
<evidence type="ECO:0000256" key="1">
    <source>
        <dbReference type="SAM" id="Coils"/>
    </source>
</evidence>
<name>A0A1X6NUA3_PORUM</name>
<evidence type="ECO:0000313" key="2">
    <source>
        <dbReference type="EMBL" id="OSX72070.1"/>
    </source>
</evidence>
<protein>
    <submittedName>
        <fullName evidence="2">Uncharacterized protein</fullName>
    </submittedName>
</protein>
<keyword evidence="3" id="KW-1185">Reference proteome</keyword>